<gene>
    <name evidence="5" type="ORF">BDW59DRAFT_182154</name>
</gene>
<keyword evidence="2" id="KW-0285">Flavoprotein</keyword>
<dbReference type="SUPFAM" id="SSF54373">
    <property type="entry name" value="FAD-linked reductases, C-terminal domain"/>
    <property type="match status" value="1"/>
</dbReference>
<reference evidence="5 6" key="1">
    <citation type="submission" date="2024-07" db="EMBL/GenBank/DDBJ databases">
        <title>Section-level genome sequencing and comparative genomics of Aspergillus sections Usti and Cavernicolus.</title>
        <authorList>
            <consortium name="Lawrence Berkeley National Laboratory"/>
            <person name="Nybo J.L."/>
            <person name="Vesth T.C."/>
            <person name="Theobald S."/>
            <person name="Frisvad J.C."/>
            <person name="Larsen T.O."/>
            <person name="Kjaerboelling I."/>
            <person name="Rothschild-Mancinelli K."/>
            <person name="Lyhne E.K."/>
            <person name="Kogle M.E."/>
            <person name="Barry K."/>
            <person name="Clum A."/>
            <person name="Na H."/>
            <person name="Ledsgaard L."/>
            <person name="Lin J."/>
            <person name="Lipzen A."/>
            <person name="Kuo A."/>
            <person name="Riley R."/>
            <person name="Mondo S."/>
            <person name="LaButti K."/>
            <person name="Haridas S."/>
            <person name="Pangalinan J."/>
            <person name="Salamov A.A."/>
            <person name="Simmons B.A."/>
            <person name="Magnuson J.K."/>
            <person name="Chen J."/>
            <person name="Drula E."/>
            <person name="Henrissat B."/>
            <person name="Wiebenga A."/>
            <person name="Lubbers R.J."/>
            <person name="Gomes A.C."/>
            <person name="Makela M.R."/>
            <person name="Stajich J."/>
            <person name="Grigoriev I.V."/>
            <person name="Mortensen U.H."/>
            <person name="De vries R.P."/>
            <person name="Baker S.E."/>
            <person name="Andersen M.R."/>
        </authorList>
    </citation>
    <scope>NUCLEOTIDE SEQUENCE [LARGE SCALE GENOMIC DNA]</scope>
    <source>
        <strain evidence="5 6">CBS 600.67</strain>
    </source>
</reference>
<dbReference type="Gene3D" id="3.50.50.60">
    <property type="entry name" value="FAD/NAD(P)-binding domain"/>
    <property type="match status" value="1"/>
</dbReference>
<dbReference type="InterPro" id="IPR012132">
    <property type="entry name" value="GMC_OxRdtase"/>
</dbReference>
<evidence type="ECO:0000259" key="4">
    <source>
        <dbReference type="PROSITE" id="PS00624"/>
    </source>
</evidence>
<sequence>MASEQIFDFIIVGGKSGPSGCALAASLSKSAQSPRVLLLEAGGRNDDYMKRIDGKRWTTYKDEKMNWAYKTTPQWQCNGRQLDYSRGKGLGGGSAINFGIYTVGTRDDYDQWAADVADTMFGWENMKARFKNLEKFSGLIDNAENRKYAQPNASDHGHHGGLRIGYAKEWDQDLPLVLEALEKAGLERNPDHNSGNPLGLSLMINSSGRGRRTTADDLLVDAPNNLVIITESPVQRIILQNKKAIGVETEGVGYFATKKVILSCGALDTPKILMHSGIGPANQLKRFNIPIIQDLPAIGQGLKDHFFAPLVFKRHQDTNDRNSFYGSQHAMAEATTQWEKDQTGPWTQYGCQVGCGWFKSDKITSSDEFKALPSPVQDFLNRETTPHWELYTGFPMHHIMPELFQDYSYVCFLGYLMNEQSSGEVRLQSSDPNEPLLFDPKVLEHPYDRRTCIEVYKHLIELTSHPAFAKDTVSTILGPKTESDEDILQFWRENIFSSWHMTGTVKMGKHGDLNAAVDSQFRVFEMENLCVADMSVVPVLTNNHTQATAYAVGATCADVLIRELNDCAISRTDDGLGASP</sequence>
<keyword evidence="2" id="KW-0274">FAD</keyword>
<dbReference type="InterPro" id="IPR036188">
    <property type="entry name" value="FAD/NAD-bd_sf"/>
</dbReference>
<name>A0ABR4IUS5_9EURO</name>
<dbReference type="InterPro" id="IPR000172">
    <property type="entry name" value="GMC_OxRdtase_N"/>
</dbReference>
<dbReference type="EMBL" id="JBFXLS010000009">
    <property type="protein sequence ID" value="KAL2831501.1"/>
    <property type="molecule type" value="Genomic_DNA"/>
</dbReference>
<comment type="caution">
    <text evidence="5">The sequence shown here is derived from an EMBL/GenBank/DDBJ whole genome shotgun (WGS) entry which is preliminary data.</text>
</comment>
<dbReference type="PIRSF" id="PIRSF000137">
    <property type="entry name" value="Alcohol_oxidase"/>
    <property type="match status" value="1"/>
</dbReference>
<dbReference type="PROSITE" id="PS00623">
    <property type="entry name" value="GMC_OXRED_1"/>
    <property type="match status" value="1"/>
</dbReference>
<dbReference type="PANTHER" id="PTHR11552">
    <property type="entry name" value="GLUCOSE-METHANOL-CHOLINE GMC OXIDOREDUCTASE"/>
    <property type="match status" value="1"/>
</dbReference>
<keyword evidence="6" id="KW-1185">Reference proteome</keyword>
<evidence type="ECO:0000256" key="2">
    <source>
        <dbReference type="RuleBase" id="RU003968"/>
    </source>
</evidence>
<dbReference type="InterPro" id="IPR007867">
    <property type="entry name" value="GMC_OxRtase_C"/>
</dbReference>
<dbReference type="PROSITE" id="PS00624">
    <property type="entry name" value="GMC_OXRED_2"/>
    <property type="match status" value="1"/>
</dbReference>
<dbReference type="Gene3D" id="3.30.560.10">
    <property type="entry name" value="Glucose Oxidase, domain 3"/>
    <property type="match status" value="1"/>
</dbReference>
<organism evidence="5 6">
    <name type="scientific">Aspergillus cavernicola</name>
    <dbReference type="NCBI Taxonomy" id="176166"/>
    <lineage>
        <taxon>Eukaryota</taxon>
        <taxon>Fungi</taxon>
        <taxon>Dikarya</taxon>
        <taxon>Ascomycota</taxon>
        <taxon>Pezizomycotina</taxon>
        <taxon>Eurotiomycetes</taxon>
        <taxon>Eurotiomycetidae</taxon>
        <taxon>Eurotiales</taxon>
        <taxon>Aspergillaceae</taxon>
        <taxon>Aspergillus</taxon>
        <taxon>Aspergillus subgen. Nidulantes</taxon>
    </lineage>
</organism>
<dbReference type="PANTHER" id="PTHR11552:SF134">
    <property type="entry name" value="GLUCOSE-METHANOL-CHOLINE OXIDOREDUCTASE N-TERMINAL DOMAIN-CONTAINING PROTEIN"/>
    <property type="match status" value="1"/>
</dbReference>
<evidence type="ECO:0000256" key="1">
    <source>
        <dbReference type="ARBA" id="ARBA00010790"/>
    </source>
</evidence>
<proteinExistence type="inferred from homology"/>
<feature type="domain" description="Glucose-methanol-choline oxidoreductase N-terminal" evidence="4">
    <location>
        <begin position="265"/>
        <end position="279"/>
    </location>
</feature>
<evidence type="ECO:0000259" key="3">
    <source>
        <dbReference type="PROSITE" id="PS00623"/>
    </source>
</evidence>
<dbReference type="Pfam" id="PF00732">
    <property type="entry name" value="GMC_oxred_N"/>
    <property type="match status" value="1"/>
</dbReference>
<dbReference type="Pfam" id="PF05199">
    <property type="entry name" value="GMC_oxred_C"/>
    <property type="match status" value="1"/>
</dbReference>
<feature type="domain" description="Glucose-methanol-choline oxidoreductase N-terminal" evidence="3">
    <location>
        <begin position="87"/>
        <end position="110"/>
    </location>
</feature>
<dbReference type="SUPFAM" id="SSF51905">
    <property type="entry name" value="FAD/NAD(P)-binding domain"/>
    <property type="match status" value="1"/>
</dbReference>
<accession>A0ABR4IUS5</accession>
<comment type="similarity">
    <text evidence="1 2">Belongs to the GMC oxidoreductase family.</text>
</comment>
<evidence type="ECO:0000313" key="5">
    <source>
        <dbReference type="EMBL" id="KAL2831501.1"/>
    </source>
</evidence>
<protein>
    <recommendedName>
        <fullName evidence="3 4">Glucose-methanol-choline oxidoreductase N-terminal domain-containing protein</fullName>
    </recommendedName>
</protein>
<evidence type="ECO:0000313" key="6">
    <source>
        <dbReference type="Proteomes" id="UP001610335"/>
    </source>
</evidence>
<dbReference type="Proteomes" id="UP001610335">
    <property type="component" value="Unassembled WGS sequence"/>
</dbReference>